<dbReference type="AlphaFoldDB" id="A0A3N5BNF6"/>
<dbReference type="SUPFAM" id="SSF161219">
    <property type="entry name" value="CHY zinc finger-like"/>
    <property type="match status" value="1"/>
</dbReference>
<evidence type="ECO:0000313" key="1">
    <source>
        <dbReference type="EMBL" id="RPF56610.1"/>
    </source>
</evidence>
<reference evidence="1 2" key="1">
    <citation type="submission" date="2018-11" db="EMBL/GenBank/DDBJ databases">
        <title>Genomic Encyclopedia of Type Strains, Phase IV (KMG-IV): sequencing the most valuable type-strain genomes for metagenomic binning, comparative biology and taxonomic classification.</title>
        <authorList>
            <person name="Goeker M."/>
        </authorList>
    </citation>
    <scope>NUCLEOTIDE SEQUENCE [LARGE SCALE GENOMIC DNA]</scope>
    <source>
        <strain evidence="1 2">DSM 29158</strain>
    </source>
</reference>
<name>A0A3N5BNF6_9BACL</name>
<dbReference type="EMBL" id="RKRK01000003">
    <property type="protein sequence ID" value="RPF56610.1"/>
    <property type="molecule type" value="Genomic_DNA"/>
</dbReference>
<keyword evidence="2" id="KW-1185">Reference proteome</keyword>
<dbReference type="InterPro" id="IPR037274">
    <property type="entry name" value="Znf_CHY_sf"/>
</dbReference>
<protein>
    <submittedName>
        <fullName evidence="1">Putative CHY-type Zn-finger protein</fullName>
    </submittedName>
</protein>
<dbReference type="PIRSF" id="PIRSF017292">
    <property type="entry name" value="UCP017292_Znf_CHY"/>
    <property type="match status" value="1"/>
</dbReference>
<sequence>MIRGSLTDHKGRCIHYNSDVDIVSYRFPNDPHYYPCFQCYEAIHGHFPRNKYNISSEEHAVVCGACKQTIAINEYVQVNHCPHCHHQFNPGCHDHFHLYFNMN</sequence>
<dbReference type="OrthoDB" id="882119at2"/>
<dbReference type="InterPro" id="IPR016694">
    <property type="entry name" value="UCP017292"/>
</dbReference>
<dbReference type="Proteomes" id="UP000277108">
    <property type="component" value="Unassembled WGS sequence"/>
</dbReference>
<organism evidence="1 2">
    <name type="scientific">Abyssicoccus albus</name>
    <dbReference type="NCBI Taxonomy" id="1817405"/>
    <lineage>
        <taxon>Bacteria</taxon>
        <taxon>Bacillati</taxon>
        <taxon>Bacillota</taxon>
        <taxon>Bacilli</taxon>
        <taxon>Bacillales</taxon>
        <taxon>Abyssicoccaceae</taxon>
    </lineage>
</organism>
<accession>A0A3N5BNF6</accession>
<dbReference type="GO" id="GO:0008270">
    <property type="term" value="F:zinc ion binding"/>
    <property type="evidence" value="ECO:0007669"/>
    <property type="project" value="InterPro"/>
</dbReference>
<dbReference type="RefSeq" id="WP_123807954.1">
    <property type="nucleotide sequence ID" value="NZ_RKRK01000003.1"/>
</dbReference>
<comment type="caution">
    <text evidence="1">The sequence shown here is derived from an EMBL/GenBank/DDBJ whole genome shotgun (WGS) entry which is preliminary data.</text>
</comment>
<gene>
    <name evidence="1" type="ORF">EDD62_1261</name>
</gene>
<evidence type="ECO:0000313" key="2">
    <source>
        <dbReference type="Proteomes" id="UP000277108"/>
    </source>
</evidence>
<proteinExistence type="predicted"/>